<name>A0A382GHF5_9ZZZZ</name>
<sequence>TPAAYSPVTWHMATTGTDTAVYGSSATSPFRTLQWTLNHALEGDSVIVHPGDYSGSAGNWGKSVHVRGNTSAPNNVSILGELEFTGGSNSVNMLRVSNTSGDGLNISGAAVSIANVLVDNSSGRAIFVSDTADAVITRVTLYGNGFGLYDNSSGSITMVNSIVWGSTNVNVAGSPTVTYSDIGGGYTGTGNIGSDPLFVDAENGDFNLDLLSPCIDTGDPNVAYDGDDTVVDMGALPRLRQFLSGTSSGNVNVSADTTVIISSDYTVSEDDSMQLDPGAHLYFGSGVTLTIEGELTANGTAEGVISFLPVNPDSSYSGVVIGDDGHRTHNYYSYILISGVEEAYIPLTVANNASLNHITIAGNGNSTSLTATGTIYLNYSILEGSAEGLIDNNGSFTSSTDQFVDYDNDDFSLVATAAGIDTDTSSTDPDYSYADAGAYYHDQTDYPVTSITIHHPAAGDTILVSPDTSFATGLTSIIQLFNAYDRYKTNGSVA</sequence>
<evidence type="ECO:0008006" key="2">
    <source>
        <dbReference type="Google" id="ProtNLM"/>
    </source>
</evidence>
<feature type="non-terminal residue" evidence="1">
    <location>
        <position position="494"/>
    </location>
</feature>
<organism evidence="1">
    <name type="scientific">marine metagenome</name>
    <dbReference type="NCBI Taxonomy" id="408172"/>
    <lineage>
        <taxon>unclassified sequences</taxon>
        <taxon>metagenomes</taxon>
        <taxon>ecological metagenomes</taxon>
    </lineage>
</organism>
<dbReference type="SUPFAM" id="SSF51126">
    <property type="entry name" value="Pectin lyase-like"/>
    <property type="match status" value="1"/>
</dbReference>
<gene>
    <name evidence="1" type="ORF">METZ01_LOCUS227472</name>
</gene>
<protein>
    <recommendedName>
        <fullName evidence="2">DUF1565 domain-containing protein</fullName>
    </recommendedName>
</protein>
<dbReference type="InterPro" id="IPR012334">
    <property type="entry name" value="Pectin_lyas_fold"/>
</dbReference>
<accession>A0A382GHF5</accession>
<feature type="non-terminal residue" evidence="1">
    <location>
        <position position="1"/>
    </location>
</feature>
<reference evidence="1" key="1">
    <citation type="submission" date="2018-05" db="EMBL/GenBank/DDBJ databases">
        <authorList>
            <person name="Lanie J.A."/>
            <person name="Ng W.-L."/>
            <person name="Kazmierczak K.M."/>
            <person name="Andrzejewski T.M."/>
            <person name="Davidsen T.M."/>
            <person name="Wayne K.J."/>
            <person name="Tettelin H."/>
            <person name="Glass J.I."/>
            <person name="Rusch D."/>
            <person name="Podicherti R."/>
            <person name="Tsui H.-C.T."/>
            <person name="Winkler M.E."/>
        </authorList>
    </citation>
    <scope>NUCLEOTIDE SEQUENCE</scope>
</reference>
<dbReference type="EMBL" id="UINC01055576">
    <property type="protein sequence ID" value="SVB74618.1"/>
    <property type="molecule type" value="Genomic_DNA"/>
</dbReference>
<evidence type="ECO:0000313" key="1">
    <source>
        <dbReference type="EMBL" id="SVB74618.1"/>
    </source>
</evidence>
<proteinExistence type="predicted"/>
<dbReference type="AlphaFoldDB" id="A0A382GHF5"/>
<dbReference type="InterPro" id="IPR011050">
    <property type="entry name" value="Pectin_lyase_fold/virulence"/>
</dbReference>
<dbReference type="Gene3D" id="2.160.20.10">
    <property type="entry name" value="Single-stranded right-handed beta-helix, Pectin lyase-like"/>
    <property type="match status" value="1"/>
</dbReference>